<sequence>MLFGQLIENESSYTLYFERDFYQSKEAVFNALTDPIIFSKWYPFATGEMDGQVGGLIKFDDGEGNLYQGVITKFSLEDGFEFIEDGRDVMRMEISETESGAKLHFNHTFSDLAWVVQTATGWHNCLNVFVQIMNGQPPQWPLPDELVELTQAYETQFKEEKLKEEK</sequence>
<dbReference type="EMBL" id="NBTM02000001">
    <property type="protein sequence ID" value="PNL91747.1"/>
    <property type="molecule type" value="Genomic_DNA"/>
</dbReference>
<dbReference type="Pfam" id="PF08327">
    <property type="entry name" value="AHSA1"/>
    <property type="match status" value="1"/>
</dbReference>
<gene>
    <name evidence="3" type="ORF">A6J77_005725</name>
</gene>
<evidence type="ECO:0000313" key="4">
    <source>
        <dbReference type="Proteomes" id="UP000192813"/>
    </source>
</evidence>
<name>A0A2J9PN54_9LACT</name>
<evidence type="ECO:0000259" key="2">
    <source>
        <dbReference type="Pfam" id="PF08327"/>
    </source>
</evidence>
<accession>A0A2J9PN54</accession>
<dbReference type="RefSeq" id="WP_083068959.1">
    <property type="nucleotide sequence ID" value="NZ_JALXKY010000004.1"/>
</dbReference>
<dbReference type="Gene3D" id="3.30.530.20">
    <property type="match status" value="1"/>
</dbReference>
<organism evidence="3 4">
    <name type="scientific">Aerococcus viridans</name>
    <dbReference type="NCBI Taxonomy" id="1377"/>
    <lineage>
        <taxon>Bacteria</taxon>
        <taxon>Bacillati</taxon>
        <taxon>Bacillota</taxon>
        <taxon>Bacilli</taxon>
        <taxon>Lactobacillales</taxon>
        <taxon>Aerococcaceae</taxon>
        <taxon>Aerococcus</taxon>
    </lineage>
</organism>
<dbReference type="InterPro" id="IPR013538">
    <property type="entry name" value="ASHA1/2-like_C"/>
</dbReference>
<feature type="domain" description="Activator of Hsp90 ATPase homologue 1/2-like C-terminal" evidence="2">
    <location>
        <begin position="25"/>
        <end position="133"/>
    </location>
</feature>
<proteinExistence type="inferred from homology"/>
<dbReference type="Proteomes" id="UP000192813">
    <property type="component" value="Unassembled WGS sequence"/>
</dbReference>
<dbReference type="InterPro" id="IPR023393">
    <property type="entry name" value="START-like_dom_sf"/>
</dbReference>
<dbReference type="SUPFAM" id="SSF55961">
    <property type="entry name" value="Bet v1-like"/>
    <property type="match status" value="1"/>
</dbReference>
<dbReference type="AlphaFoldDB" id="A0A2J9PN54"/>
<evidence type="ECO:0000256" key="1">
    <source>
        <dbReference type="ARBA" id="ARBA00006817"/>
    </source>
</evidence>
<comment type="caution">
    <text evidence="3">The sequence shown here is derived from an EMBL/GenBank/DDBJ whole genome shotgun (WGS) entry which is preliminary data.</text>
</comment>
<protein>
    <recommendedName>
        <fullName evidence="2">Activator of Hsp90 ATPase homologue 1/2-like C-terminal domain-containing protein</fullName>
    </recommendedName>
</protein>
<comment type="similarity">
    <text evidence="1">Belongs to the AHA1 family.</text>
</comment>
<reference evidence="4" key="1">
    <citation type="submission" date="2017-12" db="EMBL/GenBank/DDBJ databases">
        <title>FDA dAtabase for Regulatory Grade micrObial Sequences (FDA-ARGOS): Supporting development and validation of Infectious Disease Dx tests.</title>
        <authorList>
            <person name="Hoffmann M."/>
            <person name="Allard M."/>
            <person name="Evans P."/>
            <person name="Brown E."/>
            <person name="Tallon L."/>
            <person name="Sadzewicz L."/>
            <person name="Sengamalay N."/>
            <person name="Ott S."/>
            <person name="Godinez A."/>
            <person name="Nagaraj S."/>
            <person name="Vavikolanu K."/>
            <person name="Aluvathingal J."/>
            <person name="Nadendla S."/>
            <person name="Sichtig H."/>
        </authorList>
    </citation>
    <scope>NUCLEOTIDE SEQUENCE [LARGE SCALE GENOMIC DNA]</scope>
    <source>
        <strain evidence="4">FDAARGOS_249</strain>
    </source>
</reference>
<evidence type="ECO:0000313" key="3">
    <source>
        <dbReference type="EMBL" id="PNL91747.1"/>
    </source>
</evidence>